<name>A0A2P7N241_9CYAN</name>
<dbReference type="EMBL" id="PXXO01000001">
    <property type="protein sequence ID" value="PSJ07518.1"/>
    <property type="molecule type" value="Genomic_DNA"/>
</dbReference>
<feature type="domain" description="DUF1400" evidence="1">
    <location>
        <begin position="5"/>
        <end position="132"/>
    </location>
</feature>
<evidence type="ECO:0000313" key="3">
    <source>
        <dbReference type="Proteomes" id="UP000243002"/>
    </source>
</evidence>
<sequence>MPAWAAEELVLQLDGLALPIDLAALESWTRQPEQAGNGLQAWLRLLDSQSRRDLVRLLQAPLLRDRSFGLQLLNSWTGEQMLKEAGSLLTTGPADRSTAPLLLSSLRQLLERQSSVSALELLRALPVASVTLRLDGALQLAGQWRSQLKRQNTALQRLRQLPLPRRSSSPLGFTSAVRGQPQRLQLQVPHRVAPLPLELWPAQQARRGPWLLLMPGLGGSADQLSWLAAALADRGWPVLVVVHPGSDQQALQASLLGDAPPPGAETLPQRLADLQAVLEAQREGQLPALGPAPAGEQGVVLGGHSLGGLAALMGAGLVPERGLGRRCELALVSLPLTNLSRLLQCQLPRITGDGDASAGPLRSQATPLLGVVAFNGFGSLLWPHRGLQDLNVPVLLVGGSLDLVTPPVQEQLAVFAGATHPHSRLVLVEGASHFSPVRIDNRGEALFRLGEELVGIEPLKVQALLLNVTSEFLQGFENPLLLSPQRREQDGVRAYVLDRNQARRWQGLLPPE</sequence>
<evidence type="ECO:0000259" key="1">
    <source>
        <dbReference type="Pfam" id="PF07176"/>
    </source>
</evidence>
<evidence type="ECO:0000313" key="2">
    <source>
        <dbReference type="EMBL" id="PSJ07518.1"/>
    </source>
</evidence>
<gene>
    <name evidence="2" type="ORF">C7K55_00615</name>
</gene>
<dbReference type="InterPro" id="IPR029058">
    <property type="entry name" value="AB_hydrolase_fold"/>
</dbReference>
<comment type="caution">
    <text evidence="2">The sequence shown here is derived from an EMBL/GenBank/DDBJ whole genome shotgun (WGS) entry which is preliminary data.</text>
</comment>
<keyword evidence="2" id="KW-0378">Hydrolase</keyword>
<dbReference type="OrthoDB" id="422423at2"/>
<dbReference type="AlphaFoldDB" id="A0A2P7N241"/>
<dbReference type="InterPro" id="IPR010802">
    <property type="entry name" value="DUF1400"/>
</dbReference>
<proteinExistence type="predicted"/>
<keyword evidence="3" id="KW-1185">Reference proteome</keyword>
<dbReference type="Gene3D" id="3.40.50.1820">
    <property type="entry name" value="alpha/beta hydrolase"/>
    <property type="match status" value="1"/>
</dbReference>
<accession>A0A2P7N241</accession>
<organism evidence="2 3">
    <name type="scientific">Cyanobium usitatum str. Tous</name>
    <dbReference type="NCBI Taxonomy" id="2116684"/>
    <lineage>
        <taxon>Bacteria</taxon>
        <taxon>Bacillati</taxon>
        <taxon>Cyanobacteriota</taxon>
        <taxon>Cyanophyceae</taxon>
        <taxon>Synechococcales</taxon>
        <taxon>Prochlorococcaceae</taxon>
        <taxon>Cyanobium</taxon>
    </lineage>
</organism>
<dbReference type="Proteomes" id="UP000243002">
    <property type="component" value="Unassembled WGS sequence"/>
</dbReference>
<reference evidence="2 3" key="1">
    <citation type="journal article" date="2018" name="Environ. Microbiol.">
        <title>Ecological and genomic features of two widespread freshwater picocyanobacteria.</title>
        <authorList>
            <person name="Cabello-Yeves P.J."/>
            <person name="Picazo A."/>
            <person name="Camacho A."/>
            <person name="Callieri C."/>
            <person name="Rosselli R."/>
            <person name="Roda-Garcia J.J."/>
            <person name="Coutinho F.H."/>
            <person name="Rodriguez-Valera F."/>
        </authorList>
    </citation>
    <scope>NUCLEOTIDE SEQUENCE [LARGE SCALE GENOMIC DNA]</scope>
    <source>
        <strain evidence="2 3">Tous</strain>
    </source>
</reference>
<dbReference type="GO" id="GO:0016787">
    <property type="term" value="F:hydrolase activity"/>
    <property type="evidence" value="ECO:0007669"/>
    <property type="project" value="UniProtKB-KW"/>
</dbReference>
<dbReference type="SUPFAM" id="SSF53474">
    <property type="entry name" value="alpha/beta-Hydrolases"/>
    <property type="match status" value="1"/>
</dbReference>
<protein>
    <submittedName>
        <fullName evidence="2">Alpha/beta hydrolase</fullName>
    </submittedName>
</protein>
<dbReference type="Pfam" id="PF07176">
    <property type="entry name" value="DUF1400"/>
    <property type="match status" value="1"/>
</dbReference>